<dbReference type="Pfam" id="PF00069">
    <property type="entry name" value="Pkinase"/>
    <property type="match status" value="1"/>
</dbReference>
<dbReference type="OrthoDB" id="4062651at2759"/>
<name>A0A9P3BYG7_ASPVI</name>
<dbReference type="InterPro" id="IPR000719">
    <property type="entry name" value="Prot_kinase_dom"/>
</dbReference>
<sequence>MESVCNDDDCDRADSAEEDLMNWALRPFLQIFSQAQPTLSNRLRFTLRDYLFPETYRYLLYVVNERLEPRFDFEVPRQPRANGVALGDFTLYPKWRVFSPAEIEICVSNHSEACSKLPRKVLAGGATCFFKLLDYDDTRAAIRELAIYKQMEISGLSDKVQVPRLIGVVQDEQGSYIIGILLSWVNCRNRTLECSLGPETPSTLRRKWDMQVTTTLACLHEAHIIWGDAKAANILIDVNDDAWIIDFGGGYTRGWVGKDEMETVQGDKEGLSKIKQFLYGEKSV</sequence>
<dbReference type="Gene3D" id="1.10.510.10">
    <property type="entry name" value="Transferase(Phosphotransferase) domain 1"/>
    <property type="match status" value="1"/>
</dbReference>
<dbReference type="AlphaFoldDB" id="A0A9P3BYG7"/>
<dbReference type="RefSeq" id="XP_043128531.1">
    <property type="nucleotide sequence ID" value="XM_043272596.1"/>
</dbReference>
<dbReference type="EMBL" id="BOPL01000008">
    <property type="protein sequence ID" value="GIK05345.1"/>
    <property type="molecule type" value="Genomic_DNA"/>
</dbReference>
<evidence type="ECO:0000313" key="3">
    <source>
        <dbReference type="Proteomes" id="UP000710440"/>
    </source>
</evidence>
<protein>
    <recommendedName>
        <fullName evidence="1">Protein kinase domain-containing protein</fullName>
    </recommendedName>
</protein>
<reference evidence="2 3" key="1">
    <citation type="submission" date="2021-02" db="EMBL/GenBank/DDBJ databases">
        <title>Pan-genome distribution and transcriptional activeness of fungal secondary metabolism genes in Aspergillus section Fumigati.</title>
        <authorList>
            <person name="Takahashi H."/>
            <person name="Umemura M."/>
            <person name="Ninomiya A."/>
            <person name="Kusuya Y."/>
            <person name="Urayama S."/>
            <person name="Shimizu M."/>
            <person name="Watanabe A."/>
            <person name="Kamei K."/>
            <person name="Yaguchi T."/>
            <person name="Hagiwara D."/>
        </authorList>
    </citation>
    <scope>NUCLEOTIDE SEQUENCE [LARGE SCALE GENOMIC DNA]</scope>
    <source>
        <strain evidence="2 3">IFM 47045</strain>
    </source>
</reference>
<feature type="domain" description="Protein kinase" evidence="1">
    <location>
        <begin position="78"/>
        <end position="284"/>
    </location>
</feature>
<dbReference type="GO" id="GO:0004672">
    <property type="term" value="F:protein kinase activity"/>
    <property type="evidence" value="ECO:0007669"/>
    <property type="project" value="InterPro"/>
</dbReference>
<organism evidence="2 3">
    <name type="scientific">Aspergillus viridinutans</name>
    <dbReference type="NCBI Taxonomy" id="75553"/>
    <lineage>
        <taxon>Eukaryota</taxon>
        <taxon>Fungi</taxon>
        <taxon>Dikarya</taxon>
        <taxon>Ascomycota</taxon>
        <taxon>Pezizomycotina</taxon>
        <taxon>Eurotiomycetes</taxon>
        <taxon>Eurotiomycetidae</taxon>
        <taxon>Eurotiales</taxon>
        <taxon>Aspergillaceae</taxon>
        <taxon>Aspergillus</taxon>
        <taxon>Aspergillus subgen. Fumigati</taxon>
    </lineage>
</organism>
<comment type="caution">
    <text evidence="2">The sequence shown here is derived from an EMBL/GenBank/DDBJ whole genome shotgun (WGS) entry which is preliminary data.</text>
</comment>
<dbReference type="InterPro" id="IPR011009">
    <property type="entry name" value="Kinase-like_dom_sf"/>
</dbReference>
<dbReference type="GO" id="GO:0005524">
    <property type="term" value="F:ATP binding"/>
    <property type="evidence" value="ECO:0007669"/>
    <property type="project" value="InterPro"/>
</dbReference>
<evidence type="ECO:0000313" key="2">
    <source>
        <dbReference type="EMBL" id="GIK05345.1"/>
    </source>
</evidence>
<dbReference type="GeneID" id="66937434"/>
<dbReference type="Proteomes" id="UP000710440">
    <property type="component" value="Unassembled WGS sequence"/>
</dbReference>
<dbReference type="PROSITE" id="PS50011">
    <property type="entry name" value="PROTEIN_KINASE_DOM"/>
    <property type="match status" value="1"/>
</dbReference>
<dbReference type="SUPFAM" id="SSF56112">
    <property type="entry name" value="Protein kinase-like (PK-like)"/>
    <property type="match status" value="1"/>
</dbReference>
<evidence type="ECO:0000259" key="1">
    <source>
        <dbReference type="PROSITE" id="PS50011"/>
    </source>
</evidence>
<keyword evidence="3" id="KW-1185">Reference proteome</keyword>
<gene>
    <name evidence="2" type="ORF">Aspvir_009452</name>
</gene>
<accession>A0A9P3BYG7</accession>
<proteinExistence type="predicted"/>